<dbReference type="Proteomes" id="UP000059680">
    <property type="component" value="Chromosome 5"/>
</dbReference>
<dbReference type="AlphaFoldDB" id="A0A0P0WNU7"/>
<evidence type="ECO:0000313" key="2">
    <source>
        <dbReference type="Proteomes" id="UP000059680"/>
    </source>
</evidence>
<protein>
    <submittedName>
        <fullName evidence="1">Os05g0478500 protein</fullName>
    </submittedName>
</protein>
<proteinExistence type="predicted"/>
<keyword evidence="2" id="KW-1185">Reference proteome</keyword>
<dbReference type="PaxDb" id="39947-A0A0P0WNU7"/>
<organism evidence="1 2">
    <name type="scientific">Oryza sativa subsp. japonica</name>
    <name type="common">Rice</name>
    <dbReference type="NCBI Taxonomy" id="39947"/>
    <lineage>
        <taxon>Eukaryota</taxon>
        <taxon>Viridiplantae</taxon>
        <taxon>Streptophyta</taxon>
        <taxon>Embryophyta</taxon>
        <taxon>Tracheophyta</taxon>
        <taxon>Spermatophyta</taxon>
        <taxon>Magnoliopsida</taxon>
        <taxon>Liliopsida</taxon>
        <taxon>Poales</taxon>
        <taxon>Poaceae</taxon>
        <taxon>BOP clade</taxon>
        <taxon>Oryzoideae</taxon>
        <taxon>Oryzeae</taxon>
        <taxon>Oryzinae</taxon>
        <taxon>Oryza</taxon>
        <taxon>Oryza sativa</taxon>
    </lineage>
</organism>
<reference evidence="1 2" key="2">
    <citation type="journal article" date="2013" name="Plant Cell Physiol.">
        <title>Rice Annotation Project Database (RAP-DB): an integrative and interactive database for rice genomics.</title>
        <authorList>
            <person name="Sakai H."/>
            <person name="Lee S.S."/>
            <person name="Tanaka T."/>
            <person name="Numa H."/>
            <person name="Kim J."/>
            <person name="Kawahara Y."/>
            <person name="Wakimoto H."/>
            <person name="Yang C.C."/>
            <person name="Iwamoto M."/>
            <person name="Abe T."/>
            <person name="Yamada Y."/>
            <person name="Muto A."/>
            <person name="Inokuchi H."/>
            <person name="Ikemura T."/>
            <person name="Matsumoto T."/>
            <person name="Sasaki T."/>
            <person name="Itoh T."/>
        </authorList>
    </citation>
    <scope>NUCLEOTIDE SEQUENCE [LARGE SCALE GENOMIC DNA]</scope>
    <source>
        <strain evidence="2">cv. Nipponbare</strain>
    </source>
</reference>
<dbReference type="InParanoid" id="A0A0P0WNU7"/>
<sequence length="78" mass="8896">MFGEVKYSRMQEIWRTPVPLKSCFFYATVEAFGAVDADRRDGDFRGLTTCQYPWNVIVANAAAVKTLKDMEANRCIKP</sequence>
<reference evidence="2" key="1">
    <citation type="journal article" date="2005" name="Nature">
        <title>The map-based sequence of the rice genome.</title>
        <authorList>
            <consortium name="International rice genome sequencing project (IRGSP)"/>
            <person name="Matsumoto T."/>
            <person name="Wu J."/>
            <person name="Kanamori H."/>
            <person name="Katayose Y."/>
            <person name="Fujisawa M."/>
            <person name="Namiki N."/>
            <person name="Mizuno H."/>
            <person name="Yamamoto K."/>
            <person name="Antonio B.A."/>
            <person name="Baba T."/>
            <person name="Sakata K."/>
            <person name="Nagamura Y."/>
            <person name="Aoki H."/>
            <person name="Arikawa K."/>
            <person name="Arita K."/>
            <person name="Bito T."/>
            <person name="Chiden Y."/>
            <person name="Fujitsuka N."/>
            <person name="Fukunaka R."/>
            <person name="Hamada M."/>
            <person name="Harada C."/>
            <person name="Hayashi A."/>
            <person name="Hijishita S."/>
            <person name="Honda M."/>
            <person name="Hosokawa S."/>
            <person name="Ichikawa Y."/>
            <person name="Idonuma A."/>
            <person name="Iijima M."/>
            <person name="Ikeda M."/>
            <person name="Ikeno M."/>
            <person name="Ito K."/>
            <person name="Ito S."/>
            <person name="Ito T."/>
            <person name="Ito Y."/>
            <person name="Ito Y."/>
            <person name="Iwabuchi A."/>
            <person name="Kamiya K."/>
            <person name="Karasawa W."/>
            <person name="Kurita K."/>
            <person name="Katagiri S."/>
            <person name="Kikuta A."/>
            <person name="Kobayashi H."/>
            <person name="Kobayashi N."/>
            <person name="Machita K."/>
            <person name="Maehara T."/>
            <person name="Masukawa M."/>
            <person name="Mizubayashi T."/>
            <person name="Mukai Y."/>
            <person name="Nagasaki H."/>
            <person name="Nagata Y."/>
            <person name="Naito S."/>
            <person name="Nakashima M."/>
            <person name="Nakama Y."/>
            <person name="Nakamichi Y."/>
            <person name="Nakamura M."/>
            <person name="Meguro A."/>
            <person name="Negishi M."/>
            <person name="Ohta I."/>
            <person name="Ohta T."/>
            <person name="Okamoto M."/>
            <person name="Ono N."/>
            <person name="Saji S."/>
            <person name="Sakaguchi M."/>
            <person name="Sakai K."/>
            <person name="Shibata M."/>
            <person name="Shimokawa T."/>
            <person name="Song J."/>
            <person name="Takazaki Y."/>
            <person name="Terasawa K."/>
            <person name="Tsugane M."/>
            <person name="Tsuji K."/>
            <person name="Ueda S."/>
            <person name="Waki K."/>
            <person name="Yamagata H."/>
            <person name="Yamamoto M."/>
            <person name="Yamamoto S."/>
            <person name="Yamane H."/>
            <person name="Yoshiki S."/>
            <person name="Yoshihara R."/>
            <person name="Yukawa K."/>
            <person name="Zhong H."/>
            <person name="Yano M."/>
            <person name="Yuan Q."/>
            <person name="Ouyang S."/>
            <person name="Liu J."/>
            <person name="Jones K.M."/>
            <person name="Gansberger K."/>
            <person name="Moffat K."/>
            <person name="Hill J."/>
            <person name="Bera J."/>
            <person name="Fadrosh D."/>
            <person name="Jin S."/>
            <person name="Johri S."/>
            <person name="Kim M."/>
            <person name="Overton L."/>
            <person name="Reardon M."/>
            <person name="Tsitrin T."/>
            <person name="Vuong H."/>
            <person name="Weaver B."/>
            <person name="Ciecko A."/>
            <person name="Tallon L."/>
            <person name="Jackson J."/>
            <person name="Pai G."/>
            <person name="Aken S.V."/>
            <person name="Utterback T."/>
            <person name="Reidmuller S."/>
            <person name="Feldblyum T."/>
            <person name="Hsiao J."/>
            <person name="Zismann V."/>
            <person name="Iobst S."/>
            <person name="de Vazeille A.R."/>
            <person name="Buell C.R."/>
            <person name="Ying K."/>
            <person name="Li Y."/>
            <person name="Lu T."/>
            <person name="Huang Y."/>
            <person name="Zhao Q."/>
            <person name="Feng Q."/>
            <person name="Zhang L."/>
            <person name="Zhu J."/>
            <person name="Weng Q."/>
            <person name="Mu J."/>
            <person name="Lu Y."/>
            <person name="Fan D."/>
            <person name="Liu Y."/>
            <person name="Guan J."/>
            <person name="Zhang Y."/>
            <person name="Yu S."/>
            <person name="Liu X."/>
            <person name="Zhang Y."/>
            <person name="Hong G."/>
            <person name="Han B."/>
            <person name="Choisne N."/>
            <person name="Demange N."/>
            <person name="Orjeda G."/>
            <person name="Samain S."/>
            <person name="Cattolico L."/>
            <person name="Pelletier E."/>
            <person name="Couloux A."/>
            <person name="Segurens B."/>
            <person name="Wincker P."/>
            <person name="D'Hont A."/>
            <person name="Scarpelli C."/>
            <person name="Weissenbach J."/>
            <person name="Salanoubat M."/>
            <person name="Quetier F."/>
            <person name="Yu Y."/>
            <person name="Kim H.R."/>
            <person name="Rambo T."/>
            <person name="Currie J."/>
            <person name="Collura K."/>
            <person name="Luo M."/>
            <person name="Yang T."/>
            <person name="Ammiraju J.S.S."/>
            <person name="Engler F."/>
            <person name="Soderlund C."/>
            <person name="Wing R.A."/>
            <person name="Palmer L.E."/>
            <person name="de la Bastide M."/>
            <person name="Spiegel L."/>
            <person name="Nascimento L."/>
            <person name="Zutavern T."/>
            <person name="O'Shaughnessy A."/>
            <person name="Dike S."/>
            <person name="Dedhia N."/>
            <person name="Preston R."/>
            <person name="Balija V."/>
            <person name="McCombie W.R."/>
            <person name="Chow T."/>
            <person name="Chen H."/>
            <person name="Chung M."/>
            <person name="Chen C."/>
            <person name="Shaw J."/>
            <person name="Wu H."/>
            <person name="Hsiao K."/>
            <person name="Chao Y."/>
            <person name="Chu M."/>
            <person name="Cheng C."/>
            <person name="Hour A."/>
            <person name="Lee P."/>
            <person name="Lin S."/>
            <person name="Lin Y."/>
            <person name="Liou J."/>
            <person name="Liu S."/>
            <person name="Hsing Y."/>
            <person name="Raghuvanshi S."/>
            <person name="Mohanty A."/>
            <person name="Bharti A.K."/>
            <person name="Gaur A."/>
            <person name="Gupta V."/>
            <person name="Kumar D."/>
            <person name="Ravi V."/>
            <person name="Vij S."/>
            <person name="Kapur A."/>
            <person name="Khurana P."/>
            <person name="Khurana P."/>
            <person name="Khurana J.P."/>
            <person name="Tyagi A.K."/>
            <person name="Gaikwad K."/>
            <person name="Singh A."/>
            <person name="Dalal V."/>
            <person name="Srivastava S."/>
            <person name="Dixit A."/>
            <person name="Pal A.K."/>
            <person name="Ghazi I.A."/>
            <person name="Yadav M."/>
            <person name="Pandit A."/>
            <person name="Bhargava A."/>
            <person name="Sureshbabu K."/>
            <person name="Batra K."/>
            <person name="Sharma T.R."/>
            <person name="Mohapatra T."/>
            <person name="Singh N.K."/>
            <person name="Messing J."/>
            <person name="Nelson A.B."/>
            <person name="Fuks G."/>
            <person name="Kavchok S."/>
            <person name="Keizer G."/>
            <person name="Linton E."/>
            <person name="Llaca V."/>
            <person name="Song R."/>
            <person name="Tanyolac B."/>
            <person name="Young S."/>
            <person name="Ho-Il K."/>
            <person name="Hahn J.H."/>
            <person name="Sangsakoo G."/>
            <person name="Vanavichit A."/>
            <person name="de Mattos Luiz.A.T."/>
            <person name="Zimmer P.D."/>
            <person name="Malone G."/>
            <person name="Dellagostin O."/>
            <person name="de Oliveira A.C."/>
            <person name="Bevan M."/>
            <person name="Bancroft I."/>
            <person name="Minx P."/>
            <person name="Cordum H."/>
            <person name="Wilson R."/>
            <person name="Cheng Z."/>
            <person name="Jin W."/>
            <person name="Jiang J."/>
            <person name="Leong S.A."/>
            <person name="Iwama H."/>
            <person name="Gojobori T."/>
            <person name="Itoh T."/>
            <person name="Niimura Y."/>
            <person name="Fujii Y."/>
            <person name="Habara T."/>
            <person name="Sakai H."/>
            <person name="Sato Y."/>
            <person name="Wilson G."/>
            <person name="Kumar K."/>
            <person name="McCouch S."/>
            <person name="Juretic N."/>
            <person name="Hoen D."/>
            <person name="Wright S."/>
            <person name="Bruskiewich R."/>
            <person name="Bureau T."/>
            <person name="Miyao A."/>
            <person name="Hirochika H."/>
            <person name="Nishikawa T."/>
            <person name="Kadowaki K."/>
            <person name="Sugiura M."/>
            <person name="Burr B."/>
            <person name="Sasaki T."/>
        </authorList>
    </citation>
    <scope>NUCLEOTIDE SEQUENCE [LARGE SCALE GENOMIC DNA]</scope>
    <source>
        <strain evidence="2">cv. Nipponbare</strain>
    </source>
</reference>
<gene>
    <name evidence="1" type="ordered locus">Os05g0478500</name>
    <name evidence="1" type="ORF">OSNPB_050478500</name>
</gene>
<accession>A0A0P0WNU7</accession>
<name>A0A0P0WNU7_ORYSJ</name>
<dbReference type="EMBL" id="AP014961">
    <property type="protein sequence ID" value="BAS94555.1"/>
    <property type="molecule type" value="Genomic_DNA"/>
</dbReference>
<reference evidence="1 2" key="3">
    <citation type="journal article" date="2013" name="Rice">
        <title>Improvement of the Oryza sativa Nipponbare reference genome using next generation sequence and optical map data.</title>
        <authorList>
            <person name="Kawahara Y."/>
            <person name="de la Bastide M."/>
            <person name="Hamilton J.P."/>
            <person name="Kanamori H."/>
            <person name="McCombie W.R."/>
            <person name="Ouyang S."/>
            <person name="Schwartz D.C."/>
            <person name="Tanaka T."/>
            <person name="Wu J."/>
            <person name="Zhou S."/>
            <person name="Childs K.L."/>
            <person name="Davidson R.M."/>
            <person name="Lin H."/>
            <person name="Quesada-Ocampo L."/>
            <person name="Vaillancourt B."/>
            <person name="Sakai H."/>
            <person name="Lee S.S."/>
            <person name="Kim J."/>
            <person name="Numa H."/>
            <person name="Itoh T."/>
            <person name="Buell C.R."/>
            <person name="Matsumoto T."/>
        </authorList>
    </citation>
    <scope>NUCLEOTIDE SEQUENCE [LARGE SCALE GENOMIC DNA]</scope>
    <source>
        <strain evidence="2">cv. Nipponbare</strain>
    </source>
</reference>
<evidence type="ECO:0000313" key="1">
    <source>
        <dbReference type="EMBL" id="BAS94555.1"/>
    </source>
</evidence>